<evidence type="ECO:0000313" key="2">
    <source>
        <dbReference type="Proteomes" id="UP001642464"/>
    </source>
</evidence>
<evidence type="ECO:0000313" key="1">
    <source>
        <dbReference type="EMBL" id="CAK9022662.1"/>
    </source>
</evidence>
<dbReference type="Proteomes" id="UP001642464">
    <property type="component" value="Unassembled WGS sequence"/>
</dbReference>
<protein>
    <recommendedName>
        <fullName evidence="3">DNA-directed DNA polymerase</fullName>
    </recommendedName>
</protein>
<accession>A0ABP0K784</accession>
<organism evidence="1 2">
    <name type="scientific">Durusdinium trenchii</name>
    <dbReference type="NCBI Taxonomy" id="1381693"/>
    <lineage>
        <taxon>Eukaryota</taxon>
        <taxon>Sar</taxon>
        <taxon>Alveolata</taxon>
        <taxon>Dinophyceae</taxon>
        <taxon>Suessiales</taxon>
        <taxon>Symbiodiniaceae</taxon>
        <taxon>Durusdinium</taxon>
    </lineage>
</organism>
<proteinExistence type="predicted"/>
<name>A0ABP0K784_9DINO</name>
<dbReference type="EMBL" id="CAXAMM010010224">
    <property type="protein sequence ID" value="CAK9022662.1"/>
    <property type="molecule type" value="Genomic_DNA"/>
</dbReference>
<sequence length="280" mass="31907">MFPMDRKCTMSSDVLKDGLGTTTATSQFRLRLQEDSGCSVTEFLKTRKFLKMWERLRYGICTVVMQRMLEEKQGMDAVYVSSHRLREKARRLRDIIGQYKYLVPGLQMGWVEPCNFSIHFVARPFRGNGDEPHLDLDVNIQELSLLLDMKQLKGLAAILGYLQRWMRHDALFQWKPVPAEFRHLGGVPGTTGLGEGAGRTRNSADISGCGLTRGRLLWAFALKLVLQSIHPKYFWTSLAWIHMRRGASIRQALFEALSARRGRAGVGCQIMSDPTRSRLT</sequence>
<comment type="caution">
    <text evidence="1">The sequence shown here is derived from an EMBL/GenBank/DDBJ whole genome shotgun (WGS) entry which is preliminary data.</text>
</comment>
<gene>
    <name evidence="1" type="ORF">SCF082_LOCUS15883</name>
</gene>
<evidence type="ECO:0008006" key="3">
    <source>
        <dbReference type="Google" id="ProtNLM"/>
    </source>
</evidence>
<keyword evidence="2" id="KW-1185">Reference proteome</keyword>
<reference evidence="1 2" key="1">
    <citation type="submission" date="2024-02" db="EMBL/GenBank/DDBJ databases">
        <authorList>
            <person name="Chen Y."/>
            <person name="Shah S."/>
            <person name="Dougan E. K."/>
            <person name="Thang M."/>
            <person name="Chan C."/>
        </authorList>
    </citation>
    <scope>NUCLEOTIDE SEQUENCE [LARGE SCALE GENOMIC DNA]</scope>
</reference>